<protein>
    <submittedName>
        <fullName evidence="2">MerC domain-containing protein</fullName>
    </submittedName>
</protein>
<feature type="transmembrane region" description="Helical" evidence="1">
    <location>
        <begin position="45"/>
        <end position="63"/>
    </location>
</feature>
<reference evidence="2 3" key="1">
    <citation type="submission" date="2022-04" db="EMBL/GenBank/DDBJ databases">
        <title>Genome sequence of soybean root-associated Caulobacter segnis RL271.</title>
        <authorList>
            <person name="Longley R."/>
            <person name="Bonito G."/>
            <person name="Trigodet F."/>
            <person name="Crosson S."/>
            <person name="Fiebig A."/>
        </authorList>
    </citation>
    <scope>NUCLEOTIDE SEQUENCE [LARGE SCALE GENOMIC DNA]</scope>
    <source>
        <strain evidence="2 3">RL271</strain>
    </source>
</reference>
<evidence type="ECO:0000313" key="2">
    <source>
        <dbReference type="EMBL" id="USQ97580.1"/>
    </source>
</evidence>
<evidence type="ECO:0000256" key="1">
    <source>
        <dbReference type="SAM" id="Phobius"/>
    </source>
</evidence>
<dbReference type="EMBL" id="CP096040">
    <property type="protein sequence ID" value="USQ97580.1"/>
    <property type="molecule type" value="Genomic_DNA"/>
</dbReference>
<dbReference type="Pfam" id="PF03203">
    <property type="entry name" value="MerC"/>
    <property type="match status" value="1"/>
</dbReference>
<sequence length="128" mass="13324">MTPSVAKALDLSAVGLSGLCLAHCLALPALALLLPALGAWAQAEWVHVAFVTLAAPVAALAFVDLRARRPRSWPLAWAATGGLMLMAAGALGFPSENLERPLTILGGLVLAGAHVANWRRRHRCGDCA</sequence>
<gene>
    <name evidence="2" type="ORF">MZV50_08600</name>
</gene>
<feature type="transmembrane region" description="Helical" evidence="1">
    <location>
        <begin position="75"/>
        <end position="95"/>
    </location>
</feature>
<proteinExistence type="predicted"/>
<keyword evidence="1" id="KW-0812">Transmembrane</keyword>
<keyword evidence="1" id="KW-0472">Membrane</keyword>
<feature type="transmembrane region" description="Helical" evidence="1">
    <location>
        <begin position="12"/>
        <end position="33"/>
    </location>
</feature>
<feature type="transmembrane region" description="Helical" evidence="1">
    <location>
        <begin position="101"/>
        <end position="118"/>
    </location>
</feature>
<organism evidence="2 3">
    <name type="scientific">Caulobacter segnis</name>
    <dbReference type="NCBI Taxonomy" id="88688"/>
    <lineage>
        <taxon>Bacteria</taxon>
        <taxon>Pseudomonadati</taxon>
        <taxon>Pseudomonadota</taxon>
        <taxon>Alphaproteobacteria</taxon>
        <taxon>Caulobacterales</taxon>
        <taxon>Caulobacteraceae</taxon>
        <taxon>Caulobacter</taxon>
    </lineage>
</organism>
<dbReference type="Proteomes" id="UP001057520">
    <property type="component" value="Chromosome"/>
</dbReference>
<name>A0ABY4ZY15_9CAUL</name>
<keyword evidence="1" id="KW-1133">Transmembrane helix</keyword>
<accession>A0ABY4ZY15</accession>
<evidence type="ECO:0000313" key="3">
    <source>
        <dbReference type="Proteomes" id="UP001057520"/>
    </source>
</evidence>
<dbReference type="InterPro" id="IPR004891">
    <property type="entry name" value="Mercury-R_MerC"/>
</dbReference>
<keyword evidence="3" id="KW-1185">Reference proteome</keyword>